<name>A0A8H7PMC7_MORIS</name>
<organism evidence="1 2">
    <name type="scientific">Mortierella isabellina</name>
    <name type="common">Filamentous fungus</name>
    <name type="synonym">Umbelopsis isabellina</name>
    <dbReference type="NCBI Taxonomy" id="91625"/>
    <lineage>
        <taxon>Eukaryota</taxon>
        <taxon>Fungi</taxon>
        <taxon>Fungi incertae sedis</taxon>
        <taxon>Mucoromycota</taxon>
        <taxon>Mucoromycotina</taxon>
        <taxon>Umbelopsidomycetes</taxon>
        <taxon>Umbelopsidales</taxon>
        <taxon>Umbelopsidaceae</taxon>
        <taxon>Umbelopsis</taxon>
    </lineage>
</organism>
<reference evidence="1" key="1">
    <citation type="submission" date="2020-12" db="EMBL/GenBank/DDBJ databases">
        <title>Metabolic potential, ecology and presence of endohyphal bacteria is reflected in genomic diversity of Mucoromycotina.</title>
        <authorList>
            <person name="Muszewska A."/>
            <person name="Okrasinska A."/>
            <person name="Steczkiewicz K."/>
            <person name="Drgas O."/>
            <person name="Orlowska M."/>
            <person name="Perlinska-Lenart U."/>
            <person name="Aleksandrzak-Piekarczyk T."/>
            <person name="Szatraj K."/>
            <person name="Zielenkiewicz U."/>
            <person name="Pilsyk S."/>
            <person name="Malc E."/>
            <person name="Mieczkowski P."/>
            <person name="Kruszewska J.S."/>
            <person name="Biernat P."/>
            <person name="Pawlowska J."/>
        </authorList>
    </citation>
    <scope>NUCLEOTIDE SEQUENCE</scope>
    <source>
        <strain evidence="1">WA0000067209</strain>
    </source>
</reference>
<comment type="caution">
    <text evidence="1">The sequence shown here is derived from an EMBL/GenBank/DDBJ whole genome shotgun (WGS) entry which is preliminary data.</text>
</comment>
<dbReference type="EMBL" id="JAEPQZ010000010">
    <property type="protein sequence ID" value="KAG2176380.1"/>
    <property type="molecule type" value="Genomic_DNA"/>
</dbReference>
<accession>A0A8H7PMC7</accession>
<dbReference type="OrthoDB" id="406186at2759"/>
<dbReference type="Proteomes" id="UP000654370">
    <property type="component" value="Unassembled WGS sequence"/>
</dbReference>
<dbReference type="AlphaFoldDB" id="A0A8H7PMC7"/>
<gene>
    <name evidence="1" type="ORF">INT43_005614</name>
</gene>
<keyword evidence="2" id="KW-1185">Reference proteome</keyword>
<protein>
    <submittedName>
        <fullName evidence="1">Uncharacterized protein</fullName>
    </submittedName>
</protein>
<evidence type="ECO:0000313" key="2">
    <source>
        <dbReference type="Proteomes" id="UP000654370"/>
    </source>
</evidence>
<proteinExistence type="predicted"/>
<evidence type="ECO:0000313" key="1">
    <source>
        <dbReference type="EMBL" id="KAG2176380.1"/>
    </source>
</evidence>
<sequence>MTIFSEDLNTLSRLFAANKEPATQVDFNTFLEELKQYGVHNPAIPNELESLWKIASEWHLIADHYNVFGFNIYGPKTVLQTTKNVFGEEEIRQDWASDHGEDSCGGADWLCLAGYTEFDYIFMNFNSQSKLFGATRHMVNNCNDDREFTNAPFVEFVKHIKANIEKYKEDAEESA</sequence>